<dbReference type="Gene3D" id="3.30.40.10">
    <property type="entry name" value="Zinc/RING finger domain, C3HC4 (zinc finger)"/>
    <property type="match status" value="1"/>
</dbReference>
<dbReference type="Proteomes" id="UP000230233">
    <property type="component" value="Chromosome I"/>
</dbReference>
<keyword evidence="2" id="KW-0862">Zinc</keyword>
<dbReference type="InterPro" id="IPR013083">
    <property type="entry name" value="Znf_RING/FYVE/PHD"/>
</dbReference>
<keyword evidence="1 3" id="KW-0863">Zinc-finger</keyword>
<organism evidence="5 6">
    <name type="scientific">Caenorhabditis nigoni</name>
    <dbReference type="NCBI Taxonomy" id="1611254"/>
    <lineage>
        <taxon>Eukaryota</taxon>
        <taxon>Metazoa</taxon>
        <taxon>Ecdysozoa</taxon>
        <taxon>Nematoda</taxon>
        <taxon>Chromadorea</taxon>
        <taxon>Rhabditida</taxon>
        <taxon>Rhabditina</taxon>
        <taxon>Rhabditomorpha</taxon>
        <taxon>Rhabditoidea</taxon>
        <taxon>Rhabditidae</taxon>
        <taxon>Peloderinae</taxon>
        <taxon>Caenorhabditis</taxon>
    </lineage>
</organism>
<dbReference type="PANTHER" id="PTHR47753:SF3">
    <property type="entry name" value="C-TYPE LECTIN"/>
    <property type="match status" value="1"/>
</dbReference>
<dbReference type="InterPro" id="IPR001841">
    <property type="entry name" value="Znf_RING"/>
</dbReference>
<name>A0A2G5VEZ5_9PELO</name>
<dbReference type="Pfam" id="PF14634">
    <property type="entry name" value="zf-RING_5"/>
    <property type="match status" value="1"/>
</dbReference>
<gene>
    <name evidence="5" type="primary">Cnig_chr_I.g1283</name>
    <name evidence="5" type="ORF">B9Z55_001283</name>
</gene>
<dbReference type="InterPro" id="IPR016186">
    <property type="entry name" value="C-type_lectin-like/link_sf"/>
</dbReference>
<keyword evidence="1 3" id="KW-0479">Metal-binding</keyword>
<dbReference type="SUPFAM" id="SSF56436">
    <property type="entry name" value="C-type lectin-like"/>
    <property type="match status" value="2"/>
</dbReference>
<dbReference type="AlphaFoldDB" id="A0A2G5VEZ5"/>
<sequence>MSASCGICYDDYDSDEQIPCIGTCGHTICDRCRLLMQSSKCPHCNRKEAFAVKHVNKQLWDLIQFSNFVFGKSQNVEDNKNLKQCTNCGEFSKKLRVCRDCCIQSGVVQKYFRRDEEVPEDEDEVCEKIKSQAMCGDCIIDGEHFRHSTENLETFIDSYLDFLRNNKKKQDKKIPISMRLLMTTEFNPTTIPRKRTMDLGTMMIMIFFCFVPAFCQTTEQPPLPDSFTHYWQEVGRQGKDVDHSALRICYKLGGDVKHVDPSNHEKGYKCEGKTATWVADDKQAMDYCTSLIPYHIIEAKKQARGVSCTFRRIFHHTLRRKSFNISEINLKCENDWYQMKNKCYTTFPVKSGFEAAKDYCRKYMPEVNTKIAEYYSGHLSNFIKDLTFSEAWISDPEMELAYEGSGLAPVMLLSGAYKYDTRPGTVFMFDVNIKKERVLCEYTPPMTMAEMYLLAEMYSEIYPIHVTTTGAVFSTSNYLTIQQDGLKTNVKGEYAESFTTKNIIDRCKSIGNIISVDSHPIASIQEEFDTVQSFLKVLSIILTWNDSQVLPSKKMETYMDHRFHLTSAYKNAGCLKTTYQDWDFATETLFSVYKTVHQTKEDYCNAFSFSFHPLNRLPSVAAMRAPALCSLHSFAYEYDDCEPGWVTAKRSKTTKFCHYIYTEKEVTHADAIAACKDLNSALTGFESFEEFEYVKNQFAPGKPGDSNSWGFSTMYYICGKYPPFKVQKKNIKNVKQSG</sequence>
<dbReference type="InterPro" id="IPR016187">
    <property type="entry name" value="CTDL_fold"/>
</dbReference>
<comment type="caution">
    <text evidence="5">The sequence shown here is derived from an EMBL/GenBank/DDBJ whole genome shotgun (WGS) entry which is preliminary data.</text>
</comment>
<dbReference type="PANTHER" id="PTHR47753">
    <property type="entry name" value="C-TYPE LECTIN-RELATED"/>
    <property type="match status" value="1"/>
</dbReference>
<proteinExistence type="predicted"/>
<evidence type="ECO:0000256" key="3">
    <source>
        <dbReference type="PROSITE-ProRule" id="PRU00175"/>
    </source>
</evidence>
<evidence type="ECO:0000313" key="5">
    <source>
        <dbReference type="EMBL" id="PIC50348.1"/>
    </source>
</evidence>
<keyword evidence="6" id="KW-1185">Reference proteome</keyword>
<evidence type="ECO:0000313" key="6">
    <source>
        <dbReference type="Proteomes" id="UP000230233"/>
    </source>
</evidence>
<dbReference type="Gene3D" id="3.10.100.10">
    <property type="entry name" value="Mannose-Binding Protein A, subunit A"/>
    <property type="match status" value="1"/>
</dbReference>
<protein>
    <recommendedName>
        <fullName evidence="4">RING-type domain-containing protein</fullName>
    </recommendedName>
</protein>
<accession>A0A2G5VEZ5</accession>
<dbReference type="SMART" id="SM00184">
    <property type="entry name" value="RING"/>
    <property type="match status" value="1"/>
</dbReference>
<reference evidence="6" key="1">
    <citation type="submission" date="2017-10" db="EMBL/GenBank/DDBJ databases">
        <title>Rapid genome shrinkage in a self-fertile nematode reveals novel sperm competition proteins.</title>
        <authorList>
            <person name="Yin D."/>
            <person name="Schwarz E.M."/>
            <person name="Thomas C.G."/>
            <person name="Felde R.L."/>
            <person name="Korf I.F."/>
            <person name="Cutter A.D."/>
            <person name="Schartner C.M."/>
            <person name="Ralston E.J."/>
            <person name="Meyer B.J."/>
            <person name="Haag E.S."/>
        </authorList>
    </citation>
    <scope>NUCLEOTIDE SEQUENCE [LARGE SCALE GENOMIC DNA]</scope>
    <source>
        <strain evidence="6">JU1422</strain>
    </source>
</reference>
<evidence type="ECO:0000256" key="2">
    <source>
        <dbReference type="ARBA" id="ARBA00022833"/>
    </source>
</evidence>
<dbReference type="SUPFAM" id="SSF57850">
    <property type="entry name" value="RING/U-box"/>
    <property type="match status" value="1"/>
</dbReference>
<dbReference type="OrthoDB" id="5853424at2759"/>
<dbReference type="EMBL" id="PDUG01000001">
    <property type="protein sequence ID" value="PIC50348.1"/>
    <property type="molecule type" value="Genomic_DNA"/>
</dbReference>
<evidence type="ECO:0000259" key="4">
    <source>
        <dbReference type="PROSITE" id="PS50089"/>
    </source>
</evidence>
<dbReference type="GO" id="GO:0008270">
    <property type="term" value="F:zinc ion binding"/>
    <property type="evidence" value="ECO:0007669"/>
    <property type="project" value="UniProtKB-KW"/>
</dbReference>
<dbReference type="PROSITE" id="PS50089">
    <property type="entry name" value="ZF_RING_2"/>
    <property type="match status" value="1"/>
</dbReference>
<feature type="domain" description="RING-type" evidence="4">
    <location>
        <begin position="5"/>
        <end position="45"/>
    </location>
</feature>
<evidence type="ECO:0000256" key="1">
    <source>
        <dbReference type="ARBA" id="ARBA00022771"/>
    </source>
</evidence>